<dbReference type="EMBL" id="FUZZ01000001">
    <property type="protein sequence ID" value="SKC96124.1"/>
    <property type="molecule type" value="Genomic_DNA"/>
</dbReference>
<name>A0A1T5N718_9BACT</name>
<proteinExistence type="predicted"/>
<dbReference type="RefSeq" id="WP_079467933.1">
    <property type="nucleotide sequence ID" value="NZ_JAVDRW010000004.1"/>
</dbReference>
<protein>
    <submittedName>
        <fullName evidence="1">Uncharacterized protein</fullName>
    </submittedName>
</protein>
<dbReference type="Proteomes" id="UP000190166">
    <property type="component" value="Unassembled WGS sequence"/>
</dbReference>
<accession>A0A1T5N718</accession>
<dbReference type="AlphaFoldDB" id="A0A1T5N718"/>
<evidence type="ECO:0000313" key="2">
    <source>
        <dbReference type="Proteomes" id="UP000190166"/>
    </source>
</evidence>
<reference evidence="1 2" key="1">
    <citation type="submission" date="2017-02" db="EMBL/GenBank/DDBJ databases">
        <authorList>
            <person name="Peterson S.W."/>
        </authorList>
    </citation>
    <scope>NUCLEOTIDE SEQUENCE [LARGE SCALE GENOMIC DNA]</scope>
    <source>
        <strain evidence="1 2">DSM 18108</strain>
    </source>
</reference>
<evidence type="ECO:0000313" key="1">
    <source>
        <dbReference type="EMBL" id="SKC96124.1"/>
    </source>
</evidence>
<keyword evidence="2" id="KW-1185">Reference proteome</keyword>
<organism evidence="1 2">
    <name type="scientific">Chitinophaga ginsengisegetis</name>
    <dbReference type="NCBI Taxonomy" id="393003"/>
    <lineage>
        <taxon>Bacteria</taxon>
        <taxon>Pseudomonadati</taxon>
        <taxon>Bacteroidota</taxon>
        <taxon>Chitinophagia</taxon>
        <taxon>Chitinophagales</taxon>
        <taxon>Chitinophagaceae</taxon>
        <taxon>Chitinophaga</taxon>
    </lineage>
</organism>
<sequence length="121" mass="14002">MLIWLCQLSGRYVVMLGFYVNQEYIAKNLCVNRNQPQLHCNGKCHLTKQLREEDRKEHESPWSKTDNKSEIFYAHLPDNNIFKPAFTAVRTNYPLCFNIGVPVDQPSAVFRPPIAGVPHML</sequence>
<dbReference type="STRING" id="393003.SAMN05660461_0612"/>
<gene>
    <name evidence="1" type="ORF">SAMN05660461_0612</name>
</gene>